<dbReference type="InterPro" id="IPR050346">
    <property type="entry name" value="FMO-like"/>
</dbReference>
<evidence type="ECO:0000256" key="6">
    <source>
        <dbReference type="ARBA" id="ARBA00023002"/>
    </source>
</evidence>
<reference evidence="7" key="1">
    <citation type="submission" date="2020-04" db="EMBL/GenBank/DDBJ databases">
        <title>Genome Assembly and Annotation of Botryosphaeria dothidea sdau 11-99, a Latent Pathogen of Apple Fruit Ring Rot in China.</title>
        <authorList>
            <person name="Yu C."/>
            <person name="Diao Y."/>
            <person name="Lu Q."/>
            <person name="Zhao J."/>
            <person name="Cui S."/>
            <person name="Peng C."/>
            <person name="He B."/>
            <person name="Liu H."/>
        </authorList>
    </citation>
    <scope>NUCLEOTIDE SEQUENCE [LARGE SCALE GENOMIC DNA]</scope>
    <source>
        <strain evidence="7">Sdau11-99</strain>
    </source>
</reference>
<dbReference type="PANTHER" id="PTHR23023">
    <property type="entry name" value="DIMETHYLANILINE MONOOXYGENASE"/>
    <property type="match status" value="1"/>
</dbReference>
<dbReference type="Gene3D" id="3.50.50.60">
    <property type="entry name" value="FAD/NAD(P)-binding domain"/>
    <property type="match status" value="2"/>
</dbReference>
<keyword evidence="8" id="KW-1185">Reference proteome</keyword>
<keyword evidence="4" id="KW-0274">FAD</keyword>
<name>A0A8H4INA7_9PEZI</name>
<dbReference type="AlphaFoldDB" id="A0A8H4INA7"/>
<dbReference type="EMBL" id="WWBZ02000051">
    <property type="protein sequence ID" value="KAF4304322.1"/>
    <property type="molecule type" value="Genomic_DNA"/>
</dbReference>
<dbReference type="SUPFAM" id="SSF51905">
    <property type="entry name" value="FAD/NAD(P)-binding domain"/>
    <property type="match status" value="2"/>
</dbReference>
<gene>
    <name evidence="7" type="ORF">GTA08_BOTSDO08125</name>
</gene>
<dbReference type="InterPro" id="IPR020946">
    <property type="entry name" value="Flavin_mOase-like"/>
</dbReference>
<dbReference type="InterPro" id="IPR036188">
    <property type="entry name" value="FAD/NAD-bd_sf"/>
</dbReference>
<keyword evidence="5" id="KW-0521">NADP</keyword>
<accession>A0A8H4INA7</accession>
<evidence type="ECO:0000256" key="5">
    <source>
        <dbReference type="ARBA" id="ARBA00022857"/>
    </source>
</evidence>
<dbReference type="GO" id="GO:0050660">
    <property type="term" value="F:flavin adenine dinucleotide binding"/>
    <property type="evidence" value="ECO:0007669"/>
    <property type="project" value="InterPro"/>
</dbReference>
<evidence type="ECO:0000313" key="8">
    <source>
        <dbReference type="Proteomes" id="UP000572817"/>
    </source>
</evidence>
<evidence type="ECO:0000256" key="4">
    <source>
        <dbReference type="ARBA" id="ARBA00022827"/>
    </source>
</evidence>
<dbReference type="Proteomes" id="UP000572817">
    <property type="component" value="Unassembled WGS sequence"/>
</dbReference>
<dbReference type="OrthoDB" id="66881at2759"/>
<keyword evidence="3" id="KW-0285">Flavoprotein</keyword>
<sequence>MPGKVKKVAVIGAGPAGAIAVDALAKEQAFDTIRVFERKSLLGGTWVFTPELPPKIPSLKALLDRTADVPVQIPTTFPAETSKSESVNSHQRRFTDTAVWGHLHSNIPPSVMSYTQEPFPDIISEPSLARFGPNAPFRHREVIRDWVESLFHRAGHEKLVEFSTTVELAEKRGNEWVLTLRKEIPGKTKDYWWQETFDALVVASGHYYVPFIPRLPGLIEFSERYPGVISHSKHYRNPEDFRNKRVVVVGGSISAMDVLHDIKDVVQGPVYASLRQPLPNFGWVPFTHPNIEIKKEIKRFDADSRTIHFADGTSVSDIDHVVFATGYDFSLPFLPKIEIKNRRIPGLYLHVFNIADPTVIYIGAVTGGFTFRAFEYQAVAAARVLAGRAALPSREEMLQWEKDRLAERGEGKPFYTLAPDWEAYFEALRAIAGDPAPGTTGRVLPKFDQQWLRTFEEVLAIRLNWWKSEAERAGKENGGQIRARL</sequence>
<comment type="cofactor">
    <cofactor evidence="1">
        <name>FAD</name>
        <dbReference type="ChEBI" id="CHEBI:57692"/>
    </cofactor>
</comment>
<keyword evidence="7" id="KW-0503">Monooxygenase</keyword>
<keyword evidence="6" id="KW-0560">Oxidoreductase</keyword>
<dbReference type="GO" id="GO:0050661">
    <property type="term" value="F:NADP binding"/>
    <property type="evidence" value="ECO:0007669"/>
    <property type="project" value="InterPro"/>
</dbReference>
<evidence type="ECO:0000256" key="2">
    <source>
        <dbReference type="ARBA" id="ARBA00009183"/>
    </source>
</evidence>
<dbReference type="InterPro" id="IPR000960">
    <property type="entry name" value="Flavin_mOase"/>
</dbReference>
<dbReference type="FunFam" id="3.50.50.60:FF:000023">
    <property type="entry name" value="Dimethylaniline monooxygenase [N-oxide-forming]"/>
    <property type="match status" value="1"/>
</dbReference>
<organism evidence="7 8">
    <name type="scientific">Botryosphaeria dothidea</name>
    <dbReference type="NCBI Taxonomy" id="55169"/>
    <lineage>
        <taxon>Eukaryota</taxon>
        <taxon>Fungi</taxon>
        <taxon>Dikarya</taxon>
        <taxon>Ascomycota</taxon>
        <taxon>Pezizomycotina</taxon>
        <taxon>Dothideomycetes</taxon>
        <taxon>Dothideomycetes incertae sedis</taxon>
        <taxon>Botryosphaeriales</taxon>
        <taxon>Botryosphaeriaceae</taxon>
        <taxon>Botryosphaeria</taxon>
    </lineage>
</organism>
<proteinExistence type="inferred from homology"/>
<dbReference type="GO" id="GO:0004499">
    <property type="term" value="F:N,N-dimethylaniline monooxygenase activity"/>
    <property type="evidence" value="ECO:0007669"/>
    <property type="project" value="InterPro"/>
</dbReference>
<protein>
    <submittedName>
        <fullName evidence="7">Thiol-specific monooxygenase</fullName>
    </submittedName>
</protein>
<evidence type="ECO:0000256" key="1">
    <source>
        <dbReference type="ARBA" id="ARBA00001974"/>
    </source>
</evidence>
<evidence type="ECO:0000256" key="3">
    <source>
        <dbReference type="ARBA" id="ARBA00022630"/>
    </source>
</evidence>
<comment type="caution">
    <text evidence="7">The sequence shown here is derived from an EMBL/GenBank/DDBJ whole genome shotgun (WGS) entry which is preliminary data.</text>
</comment>
<dbReference type="PRINTS" id="PR00370">
    <property type="entry name" value="FMOXYGENASE"/>
</dbReference>
<dbReference type="Pfam" id="PF00743">
    <property type="entry name" value="FMO-like"/>
    <property type="match status" value="2"/>
</dbReference>
<dbReference type="PIRSF" id="PIRSF000332">
    <property type="entry name" value="FMO"/>
    <property type="match status" value="1"/>
</dbReference>
<comment type="similarity">
    <text evidence="2">Belongs to the FMO family.</text>
</comment>
<evidence type="ECO:0000313" key="7">
    <source>
        <dbReference type="EMBL" id="KAF4304322.1"/>
    </source>
</evidence>